<evidence type="ECO:0000313" key="1">
    <source>
        <dbReference type="EMBL" id="GAT46612.1"/>
    </source>
</evidence>
<sequence>MAYRLECRDNADHRARAAQKYLDFDNVEQISGAWSGIVKRNEKIEATKEFIKSFTVTWEATQTNYTHSTTIYAYRRATPPTFMRFPGRQSLLPGFDQICTISGDLTRCFRATRAQNTAQGVRVKILVFEVCLTLGDTEISARMRWKVGADYSYGPATVAYD</sequence>
<evidence type="ECO:0000313" key="2">
    <source>
        <dbReference type="Proteomes" id="UP000815677"/>
    </source>
</evidence>
<gene>
    <name evidence="1" type="ORF">MCHLO_04118</name>
</gene>
<accession>A0ABQ0L7V0</accession>
<organism evidence="1 2">
    <name type="scientific">Mycena chlorophos</name>
    <name type="common">Agaric fungus</name>
    <name type="synonym">Agaricus chlorophos</name>
    <dbReference type="NCBI Taxonomy" id="658473"/>
    <lineage>
        <taxon>Eukaryota</taxon>
        <taxon>Fungi</taxon>
        <taxon>Dikarya</taxon>
        <taxon>Basidiomycota</taxon>
        <taxon>Agaricomycotina</taxon>
        <taxon>Agaricomycetes</taxon>
        <taxon>Agaricomycetidae</taxon>
        <taxon>Agaricales</taxon>
        <taxon>Marasmiineae</taxon>
        <taxon>Mycenaceae</taxon>
        <taxon>Mycena</taxon>
    </lineage>
</organism>
<dbReference type="Proteomes" id="UP000815677">
    <property type="component" value="Unassembled WGS sequence"/>
</dbReference>
<reference evidence="1" key="1">
    <citation type="submission" date="2014-09" db="EMBL/GenBank/DDBJ databases">
        <title>Genome sequence of the luminous mushroom Mycena chlorophos for searching fungal bioluminescence genes.</title>
        <authorList>
            <person name="Tanaka Y."/>
            <person name="Kasuga D."/>
            <person name="Oba Y."/>
            <person name="Hase S."/>
            <person name="Sato K."/>
            <person name="Oba Y."/>
            <person name="Sakakibara Y."/>
        </authorList>
    </citation>
    <scope>NUCLEOTIDE SEQUENCE</scope>
</reference>
<dbReference type="EMBL" id="DF842602">
    <property type="protein sequence ID" value="GAT46612.1"/>
    <property type="molecule type" value="Genomic_DNA"/>
</dbReference>
<proteinExistence type="predicted"/>
<protein>
    <submittedName>
        <fullName evidence="1">Uncharacterized protein</fullName>
    </submittedName>
</protein>
<keyword evidence="2" id="KW-1185">Reference proteome</keyword>
<name>A0ABQ0L7V0_MYCCL</name>